<organism evidence="2 3">
    <name type="scientific">Actinoplanes missouriensis (strain ATCC 14538 / DSM 43046 / CBS 188.64 / JCM 3121 / NBRC 102363 / NCIMB 12654 / NRRL B-3342 / UNCC 431)</name>
    <dbReference type="NCBI Taxonomy" id="512565"/>
    <lineage>
        <taxon>Bacteria</taxon>
        <taxon>Bacillati</taxon>
        <taxon>Actinomycetota</taxon>
        <taxon>Actinomycetes</taxon>
        <taxon>Micromonosporales</taxon>
        <taxon>Micromonosporaceae</taxon>
        <taxon>Actinoplanes</taxon>
    </lineage>
</organism>
<dbReference type="Proteomes" id="UP000007882">
    <property type="component" value="Chromosome"/>
</dbReference>
<dbReference type="eggNOG" id="COG0236">
    <property type="taxonomic scope" value="Bacteria"/>
</dbReference>
<accession>I0HB72</accession>
<sequence>MNRAGVAEVVVRTITEILPDVPAGAVREDRSLRDLGADSVERVEIITLLTHRLGRTDPLSGFAAIPDLGALIDHLSQEELQ</sequence>
<reference evidence="2 3" key="1">
    <citation type="submission" date="2012-02" db="EMBL/GenBank/DDBJ databases">
        <title>Complete genome sequence of Actinoplanes missouriensis 431 (= NBRC 102363).</title>
        <authorList>
            <person name="Ohnishi Y."/>
            <person name="Ishikawa J."/>
            <person name="Sekine M."/>
            <person name="Hosoyama A."/>
            <person name="Harada T."/>
            <person name="Narita H."/>
            <person name="Hata T."/>
            <person name="Konno Y."/>
            <person name="Tutikane K."/>
            <person name="Fujita N."/>
            <person name="Horinouchi S."/>
            <person name="Hayakawa M."/>
        </authorList>
    </citation>
    <scope>NUCLEOTIDE SEQUENCE [LARGE SCALE GENOMIC DNA]</scope>
    <source>
        <strain evidence="3">ATCC 14538 / DSM 43046 / CBS 188.64 / JCM 3121 / NBRC 102363 / NCIMB 12654 / NRRL B-3342 / UNCC 431</strain>
    </source>
</reference>
<dbReference type="RefSeq" id="WP_014445148.1">
    <property type="nucleotide sequence ID" value="NC_017093.1"/>
</dbReference>
<dbReference type="PROSITE" id="PS50075">
    <property type="entry name" value="CARRIER"/>
    <property type="match status" value="1"/>
</dbReference>
<dbReference type="SUPFAM" id="SSF47336">
    <property type="entry name" value="ACP-like"/>
    <property type="match status" value="1"/>
</dbReference>
<dbReference type="AlphaFoldDB" id="I0HB72"/>
<feature type="domain" description="Carrier" evidence="1">
    <location>
        <begin position="1"/>
        <end position="79"/>
    </location>
</feature>
<dbReference type="PATRIC" id="fig|512565.3.peg.5031"/>
<dbReference type="InterPro" id="IPR009081">
    <property type="entry name" value="PP-bd_ACP"/>
</dbReference>
<evidence type="ECO:0000259" key="1">
    <source>
        <dbReference type="PROSITE" id="PS50075"/>
    </source>
</evidence>
<protein>
    <submittedName>
        <fullName evidence="2">Putative acyl carrier protein</fullName>
    </submittedName>
</protein>
<dbReference type="STRING" id="512565.AMIS_50390"/>
<proteinExistence type="predicted"/>
<dbReference type="OrthoDB" id="4271696at2"/>
<dbReference type="Gene3D" id="1.10.1200.10">
    <property type="entry name" value="ACP-like"/>
    <property type="match status" value="1"/>
</dbReference>
<name>I0HB72_ACTM4</name>
<dbReference type="HOGENOM" id="CLU_108696_21_1_11"/>
<evidence type="ECO:0000313" key="2">
    <source>
        <dbReference type="EMBL" id="BAL90259.1"/>
    </source>
</evidence>
<gene>
    <name evidence="2" type="ordered locus">AMIS_50390</name>
</gene>
<dbReference type="EMBL" id="AP012319">
    <property type="protein sequence ID" value="BAL90259.1"/>
    <property type="molecule type" value="Genomic_DNA"/>
</dbReference>
<keyword evidence="3" id="KW-1185">Reference proteome</keyword>
<dbReference type="Pfam" id="PF00550">
    <property type="entry name" value="PP-binding"/>
    <property type="match status" value="1"/>
</dbReference>
<dbReference type="InterPro" id="IPR036736">
    <property type="entry name" value="ACP-like_sf"/>
</dbReference>
<dbReference type="KEGG" id="ams:AMIS_50390"/>
<evidence type="ECO:0000313" key="3">
    <source>
        <dbReference type="Proteomes" id="UP000007882"/>
    </source>
</evidence>